<evidence type="ECO:0000256" key="3">
    <source>
        <dbReference type="ARBA" id="ARBA00022801"/>
    </source>
</evidence>
<gene>
    <name evidence="6" type="ORF">DCO61_05535</name>
    <name evidence="7" type="ORF">LS64_009685</name>
</gene>
<dbReference type="CDD" id="cd02696">
    <property type="entry name" value="MurNAc-LAA"/>
    <property type="match status" value="1"/>
</dbReference>
<evidence type="ECO:0000259" key="5">
    <source>
        <dbReference type="SMART" id="SM00646"/>
    </source>
</evidence>
<evidence type="ECO:0000313" key="7">
    <source>
        <dbReference type="EMBL" id="TLD92949.1"/>
    </source>
</evidence>
<dbReference type="EMBL" id="QBIU01000001">
    <property type="protein sequence ID" value="MWV69484.1"/>
    <property type="molecule type" value="Genomic_DNA"/>
</dbReference>
<sequence>MIKSFFIESILFFCLYSKKHNIIEFFSKNILNFIESILQDSKKILSFKKYKIIESNIIKYIIFLLFLSIISNLNANALKIVGSVPFGSSSLRIEASKNLTKKDISVHKLNETTAFIDISGTWTPKNKKEYNFPNNTQIVIAQNKPGRVRVLITLTAKTEYEHYLKNQYLYIAIKEKTPPKTTQKLSTSKNQAAKTQPQKTDSKPTAKTTPKPATTAPKVAPKPASKKSPSPILVSKAKPPANGRKIVILDPGHGGKDCGTAGVAQMCEKTIVLSVAKLAAAELDKRGYIVYMTRNSDVFIELQRRTEMANEIHADLFISIHANSMPKGTSKQPKGVETYFLSTARSERAVNVAANENQGMATEYSPTMIASFLTSNRIIASNKLGMDVQAGILKQVKTMYNENLDGGVREGPFWVLVGALMPSVLVEIGYNSHPEEAIRLKDSKYQALIAKGIANGIESYVQKNP</sequence>
<comment type="catalytic activity">
    <reaction evidence="1">
        <text>Hydrolyzes the link between N-acetylmuramoyl residues and L-amino acid residues in certain cell-wall glycopeptides.</text>
        <dbReference type="EC" id="3.5.1.28"/>
    </reaction>
</comment>
<evidence type="ECO:0000313" key="6">
    <source>
        <dbReference type="EMBL" id="MWV69484.1"/>
    </source>
</evidence>
<dbReference type="FunFam" id="3.40.630.40:FF:000005">
    <property type="entry name" value="N-acetylmuramoyl-L-alanine amidase (AmiA)"/>
    <property type="match status" value="1"/>
</dbReference>
<dbReference type="GO" id="GO:0009253">
    <property type="term" value="P:peptidoglycan catabolic process"/>
    <property type="evidence" value="ECO:0007669"/>
    <property type="project" value="InterPro"/>
</dbReference>
<reference evidence="7" key="3">
    <citation type="submission" date="2018-04" db="EMBL/GenBank/DDBJ databases">
        <authorList>
            <person name="Sheh A."/>
            <person name="Shen Z."/>
            <person name="Mannion A.J."/>
            <person name="Fox J.G."/>
        </authorList>
    </citation>
    <scope>NUCLEOTIDE SEQUENCE</scope>
    <source>
        <strain evidence="7">MIT 97-6194</strain>
    </source>
</reference>
<organism evidence="7 8">
    <name type="scientific">Helicobacter saguini</name>
    <dbReference type="NCBI Taxonomy" id="1548018"/>
    <lineage>
        <taxon>Bacteria</taxon>
        <taxon>Pseudomonadati</taxon>
        <taxon>Campylobacterota</taxon>
        <taxon>Epsilonproteobacteria</taxon>
        <taxon>Campylobacterales</taxon>
        <taxon>Helicobacteraceae</taxon>
        <taxon>Helicobacter</taxon>
    </lineage>
</organism>
<dbReference type="PANTHER" id="PTHR30404:SF0">
    <property type="entry name" value="N-ACETYLMURAMOYL-L-ALANINE AMIDASE AMIC"/>
    <property type="match status" value="1"/>
</dbReference>
<feature type="region of interest" description="Disordered" evidence="4">
    <location>
        <begin position="179"/>
        <end position="238"/>
    </location>
</feature>
<dbReference type="PANTHER" id="PTHR30404">
    <property type="entry name" value="N-ACETYLMURAMOYL-L-ALANINE AMIDASE"/>
    <property type="match status" value="1"/>
</dbReference>
<keyword evidence="8" id="KW-1185">Reference proteome</keyword>
<feature type="compositionally biased region" description="Low complexity" evidence="4">
    <location>
        <begin position="203"/>
        <end position="231"/>
    </location>
</feature>
<feature type="domain" description="MurNAc-LAA" evidence="5">
    <location>
        <begin position="306"/>
        <end position="458"/>
    </location>
</feature>
<dbReference type="OrthoDB" id="9806267at2"/>
<dbReference type="Gene3D" id="3.40.630.40">
    <property type="entry name" value="Zn-dependent exopeptidases"/>
    <property type="match status" value="1"/>
</dbReference>
<dbReference type="AlphaFoldDB" id="A0A347VW24"/>
<dbReference type="EC" id="3.5.1.28" evidence="2"/>
<dbReference type="Proteomes" id="UP000477070">
    <property type="component" value="Unassembled WGS sequence"/>
</dbReference>
<name>A0A347VW24_9HELI</name>
<evidence type="ECO:0000313" key="9">
    <source>
        <dbReference type="Proteomes" id="UP000477070"/>
    </source>
</evidence>
<reference evidence="7 8" key="1">
    <citation type="journal article" date="2014" name="Genome Announc.">
        <title>Draft genome sequences of eight enterohepatic helicobacter species isolated from both laboratory and wild rodents.</title>
        <authorList>
            <person name="Sheh A."/>
            <person name="Shen Z."/>
            <person name="Fox J.G."/>
        </authorList>
    </citation>
    <scope>NUCLEOTIDE SEQUENCE [LARGE SCALE GENOMIC DNA]</scope>
    <source>
        <strain evidence="7 8">MIT 97-6194</strain>
    </source>
</reference>
<reference evidence="7 8" key="2">
    <citation type="journal article" date="2016" name="Infect. Immun.">
        <title>Helicobacter saguini, a Novel Helicobacter Isolated from Cotton-Top Tamarins with Ulcerative Colitis, Has Proinflammatory Properties and Induces Typhlocolitis and Dysplasia in Gnotobiotic IL-10-/- Mice.</title>
        <authorList>
            <person name="Shen Z."/>
            <person name="Mannion A."/>
            <person name="Whary M.T."/>
            <person name="Muthupalani S."/>
            <person name="Sheh A."/>
            <person name="Feng Y."/>
            <person name="Gong G."/>
            <person name="Vandamme P."/>
            <person name="Holcombe H.R."/>
            <person name="Paster B.J."/>
            <person name="Fox J.G."/>
        </authorList>
    </citation>
    <scope>NUCLEOTIDE SEQUENCE [LARGE SCALE GENOMIC DNA]</scope>
    <source>
        <strain evidence="7 8">MIT 97-6194</strain>
    </source>
</reference>
<keyword evidence="3" id="KW-0378">Hydrolase</keyword>
<protein>
    <recommendedName>
        <fullName evidence="2">N-acetylmuramoyl-L-alanine amidase</fullName>
        <ecNumber evidence="2">3.5.1.28</ecNumber>
    </recommendedName>
</protein>
<accession>A0A347VW24</accession>
<feature type="compositionally biased region" description="Polar residues" evidence="4">
    <location>
        <begin position="179"/>
        <end position="198"/>
    </location>
</feature>
<dbReference type="InterPro" id="IPR050695">
    <property type="entry name" value="N-acetylmuramoyl_amidase_3"/>
</dbReference>
<dbReference type="STRING" id="1548018.LS64_11655"/>
<dbReference type="Proteomes" id="UP000029714">
    <property type="component" value="Unassembled WGS sequence"/>
</dbReference>
<evidence type="ECO:0000313" key="8">
    <source>
        <dbReference type="Proteomes" id="UP000029714"/>
    </source>
</evidence>
<dbReference type="InterPro" id="IPR002508">
    <property type="entry name" value="MurNAc-LAA_cat"/>
</dbReference>
<evidence type="ECO:0000256" key="1">
    <source>
        <dbReference type="ARBA" id="ARBA00001561"/>
    </source>
</evidence>
<dbReference type="Pfam" id="PF01520">
    <property type="entry name" value="Amidase_3"/>
    <property type="match status" value="1"/>
</dbReference>
<comment type="caution">
    <text evidence="7">The sequence shown here is derived from an EMBL/GenBank/DDBJ whole genome shotgun (WGS) entry which is preliminary data.</text>
</comment>
<evidence type="ECO:0000256" key="2">
    <source>
        <dbReference type="ARBA" id="ARBA00011901"/>
    </source>
</evidence>
<proteinExistence type="predicted"/>
<reference evidence="6 9" key="4">
    <citation type="submission" date="2019-12" db="EMBL/GenBank/DDBJ databases">
        <title>Multi-Generational Helicobacter saguini Isolates.</title>
        <authorList>
            <person name="Mannion A."/>
            <person name="Shen Z."/>
            <person name="Fox J.G."/>
        </authorList>
    </citation>
    <scope>NUCLEOTIDE SEQUENCE [LARGE SCALE GENOMIC DNA]</scope>
    <source>
        <strain evidence="6">16-048</strain>
        <strain evidence="9">16-048 (F4)</strain>
    </source>
</reference>
<evidence type="ECO:0000256" key="4">
    <source>
        <dbReference type="SAM" id="MobiDB-lite"/>
    </source>
</evidence>
<dbReference type="GO" id="GO:0008745">
    <property type="term" value="F:N-acetylmuramoyl-L-alanine amidase activity"/>
    <property type="evidence" value="ECO:0007669"/>
    <property type="project" value="UniProtKB-EC"/>
</dbReference>
<dbReference type="EMBL" id="JRMP02000017">
    <property type="protein sequence ID" value="TLD92949.1"/>
    <property type="molecule type" value="Genomic_DNA"/>
</dbReference>
<dbReference type="SUPFAM" id="SSF53187">
    <property type="entry name" value="Zn-dependent exopeptidases"/>
    <property type="match status" value="1"/>
</dbReference>
<dbReference type="SMART" id="SM00646">
    <property type="entry name" value="Ami_3"/>
    <property type="match status" value="1"/>
</dbReference>
<dbReference type="RefSeq" id="WP_081948372.1">
    <property type="nucleotide sequence ID" value="NZ_JRMP02000017.1"/>
</dbReference>
<dbReference type="GO" id="GO:0030288">
    <property type="term" value="C:outer membrane-bounded periplasmic space"/>
    <property type="evidence" value="ECO:0007669"/>
    <property type="project" value="TreeGrafter"/>
</dbReference>